<feature type="region of interest" description="Disordered" evidence="1">
    <location>
        <begin position="499"/>
        <end position="527"/>
    </location>
</feature>
<dbReference type="InterPro" id="IPR017598">
    <property type="entry name" value="SulphurTrfase_DndC"/>
</dbReference>
<dbReference type="InterPro" id="IPR014729">
    <property type="entry name" value="Rossmann-like_a/b/a_fold"/>
</dbReference>
<dbReference type="EMBL" id="CP003051">
    <property type="protein sequence ID" value="AGA91423.1"/>
    <property type="molecule type" value="Genomic_DNA"/>
</dbReference>
<dbReference type="STRING" id="765912.Thimo_2712"/>
<dbReference type="RefSeq" id="WP_015281555.1">
    <property type="nucleotide sequence ID" value="NC_019940.1"/>
</dbReference>
<dbReference type="PATRIC" id="fig|765912.4.peg.2660"/>
<dbReference type="PANTHER" id="PTHR43196">
    <property type="entry name" value="SULFATE ADENYLYLTRANSFERASE SUBUNIT 2"/>
    <property type="match status" value="1"/>
</dbReference>
<sequence>MSNAAETLLTPPTGSEPDHAPASPAKTRASAFDAAGLRATVEQLENEIRELYQSDNAPWIVGYSGGKDSTATLQLIWNAIAQLSASRRCKPIYVITTDTLVENPIVSAWVNKSLQVMREASREQGMPIDARMLTPKLRDRFWVNLIGRGYPAPRPKFRWCTERLKIKPSNEFISNVVDKNGEAVLCLGARRTESVARARVFDNTRRFRMRDRFSPSETLPGCMIYTPVETWTNDDIWIFLNIRSNPWGLNNKELMGLYAGASPDGECPLVVDDSTPSCGDSRFGCWVCTLVEKDKSMTAMIQNDSDKEWMRPLLDLRNELDARNQGEKAPKASDHDLRDFRRMTGAIQIMSNGDPVPGPYKQGAREQWLFKLLKAEAEVRKRGPAEVQDLDLIPLEELQEIRRIWVMDKHELEDSLPSIYKQATGKPYPGGALDDNLSLGAEEMAELRDICGDDRLHFELARELISITRKDRNSARRANLNKRIEQAFKRHYFDDKEEAIEQARQKARARDQAKGTREPEVRTEAAR</sequence>
<dbReference type="InterPro" id="IPR002500">
    <property type="entry name" value="PAPS_reduct_dom"/>
</dbReference>
<dbReference type="KEGG" id="tmb:Thimo_2712"/>
<dbReference type="InterPro" id="IPR050128">
    <property type="entry name" value="Sulfate_adenylyltrnsfr_sub2"/>
</dbReference>
<accession>L0GXC5</accession>
<dbReference type="OrthoDB" id="9774475at2"/>
<gene>
    <name evidence="3" type="ORF">Thimo_2712</name>
</gene>
<evidence type="ECO:0000313" key="4">
    <source>
        <dbReference type="Proteomes" id="UP000010816"/>
    </source>
</evidence>
<dbReference type="GO" id="GO:0016740">
    <property type="term" value="F:transferase activity"/>
    <property type="evidence" value="ECO:0007669"/>
    <property type="project" value="UniProtKB-KW"/>
</dbReference>
<feature type="region of interest" description="Disordered" evidence="1">
    <location>
        <begin position="1"/>
        <end position="27"/>
    </location>
</feature>
<dbReference type="AlphaFoldDB" id="L0GXC5"/>
<name>L0GXC5_9GAMM</name>
<dbReference type="NCBIfam" id="TIGR03183">
    <property type="entry name" value="DNA_S_dndC"/>
    <property type="match status" value="1"/>
</dbReference>
<keyword evidence="3" id="KW-0808">Transferase</keyword>
<dbReference type="Pfam" id="PF01507">
    <property type="entry name" value="PAPS_reduct"/>
    <property type="match status" value="1"/>
</dbReference>
<dbReference type="eggNOG" id="COG0175">
    <property type="taxonomic scope" value="Bacteria"/>
</dbReference>
<dbReference type="Gene3D" id="3.40.50.620">
    <property type="entry name" value="HUPs"/>
    <property type="match status" value="1"/>
</dbReference>
<proteinExistence type="predicted"/>
<reference evidence="3 4" key="1">
    <citation type="submission" date="2011-09" db="EMBL/GenBank/DDBJ databases">
        <title>Complete sequence of chromosome of Thioflavicoccus mobilis 8321.</title>
        <authorList>
            <consortium name="US DOE Joint Genome Institute"/>
            <person name="Lucas S."/>
            <person name="Han J."/>
            <person name="Lapidus A."/>
            <person name="Cheng J.-F."/>
            <person name="Goodwin L."/>
            <person name="Pitluck S."/>
            <person name="Peters L."/>
            <person name="Ovchinnikova G."/>
            <person name="Lu M."/>
            <person name="Detter J.C."/>
            <person name="Han C."/>
            <person name="Tapia R."/>
            <person name="Land M."/>
            <person name="Hauser L."/>
            <person name="Kyrpides N."/>
            <person name="Ivanova N."/>
            <person name="Pagani I."/>
            <person name="Vogl K."/>
            <person name="Liu Z."/>
            <person name="Imhoff J."/>
            <person name="Thiel V."/>
            <person name="Frigaard N.-U."/>
            <person name="Bryant D."/>
            <person name="Woyke T."/>
        </authorList>
    </citation>
    <scope>NUCLEOTIDE SEQUENCE [LARGE SCALE GENOMIC DNA]</scope>
    <source>
        <strain evidence="3 4">8321</strain>
    </source>
</reference>
<dbReference type="PANTHER" id="PTHR43196:SF2">
    <property type="entry name" value="PHOSPHOADENOSINE PHOSPHOSULFATE REDUCTASE"/>
    <property type="match status" value="1"/>
</dbReference>
<evidence type="ECO:0000256" key="1">
    <source>
        <dbReference type="SAM" id="MobiDB-lite"/>
    </source>
</evidence>
<feature type="compositionally biased region" description="Polar residues" evidence="1">
    <location>
        <begin position="1"/>
        <end position="13"/>
    </location>
</feature>
<dbReference type="Proteomes" id="UP000010816">
    <property type="component" value="Chromosome"/>
</dbReference>
<protein>
    <submittedName>
        <fullName evidence="3">Putative sulfurtransferase DndC</fullName>
    </submittedName>
</protein>
<keyword evidence="4" id="KW-1185">Reference proteome</keyword>
<dbReference type="HOGENOM" id="CLU_027799_2_1_6"/>
<organism evidence="3 4">
    <name type="scientific">Thioflavicoccus mobilis 8321</name>
    <dbReference type="NCBI Taxonomy" id="765912"/>
    <lineage>
        <taxon>Bacteria</taxon>
        <taxon>Pseudomonadati</taxon>
        <taxon>Pseudomonadota</taxon>
        <taxon>Gammaproteobacteria</taxon>
        <taxon>Chromatiales</taxon>
        <taxon>Chromatiaceae</taxon>
        <taxon>Thioflavicoccus</taxon>
    </lineage>
</organism>
<dbReference type="NCBIfam" id="NF005316">
    <property type="entry name" value="PRK06850.1"/>
    <property type="match status" value="1"/>
</dbReference>
<evidence type="ECO:0000313" key="3">
    <source>
        <dbReference type="EMBL" id="AGA91423.1"/>
    </source>
</evidence>
<dbReference type="SUPFAM" id="SSF52402">
    <property type="entry name" value="Adenine nucleotide alpha hydrolases-like"/>
    <property type="match status" value="1"/>
</dbReference>
<feature type="domain" description="Phosphoadenosine phosphosulphate reductase" evidence="2">
    <location>
        <begin position="60"/>
        <end position="241"/>
    </location>
</feature>
<evidence type="ECO:0000259" key="2">
    <source>
        <dbReference type="Pfam" id="PF01507"/>
    </source>
</evidence>